<feature type="non-terminal residue" evidence="8">
    <location>
        <position position="284"/>
    </location>
</feature>
<feature type="domain" description="HBS1-like protein N-terminal" evidence="7">
    <location>
        <begin position="57"/>
        <end position="139"/>
    </location>
</feature>
<evidence type="ECO:0000256" key="6">
    <source>
        <dbReference type="SAM" id="MobiDB-lite"/>
    </source>
</evidence>
<protein>
    <recommendedName>
        <fullName evidence="7">HBS1-like protein N-terminal domain-containing protein</fullName>
    </recommendedName>
</protein>
<evidence type="ECO:0000313" key="8">
    <source>
        <dbReference type="EMBL" id="PNF33080.1"/>
    </source>
</evidence>
<keyword evidence="4" id="KW-0378">Hydrolase</keyword>
<dbReference type="GO" id="GO:0006412">
    <property type="term" value="P:translation"/>
    <property type="evidence" value="ECO:0007669"/>
    <property type="project" value="UniProtKB-KW"/>
</dbReference>
<feature type="region of interest" description="Disordered" evidence="6">
    <location>
        <begin position="62"/>
        <end position="81"/>
    </location>
</feature>
<sequence>MSRHRIVRAMDYSEEYDGFDDVYGHSVEDDNCISPSDAAQFMFDRTRQPQMSAFFNEENDIAEEDESNPERSGQVRHSGVCQRHGLSEVDEARLRSCLEEIHNVIGDSVPEQILVDTVLQNEFNLEKVLDAVLSNAPSAAEKPPAGAPKPQREKRSRDRGKNLCIVLPAFSDASFSSSVLSKIKQVETESSINLNIPGFQVKARNDPEKEKLANGYCVSVLQSLKHQIQIKTSDCDSPHGMASGEYNSLSSLTEVPKRQTSIMQELKSSEQSSQFSSLAQLANR</sequence>
<dbReference type="GO" id="GO:0005737">
    <property type="term" value="C:cytoplasm"/>
    <property type="evidence" value="ECO:0007669"/>
    <property type="project" value="UniProtKB-SubCell"/>
</dbReference>
<keyword evidence="5" id="KW-0648">Protein biosynthesis</keyword>
<feature type="region of interest" description="Disordered" evidence="6">
    <location>
        <begin position="136"/>
        <end position="158"/>
    </location>
</feature>
<evidence type="ECO:0000256" key="5">
    <source>
        <dbReference type="ARBA" id="ARBA00022917"/>
    </source>
</evidence>
<dbReference type="OrthoDB" id="342024at2759"/>
<gene>
    <name evidence="8" type="ORF">B7P43_G16111</name>
</gene>
<reference evidence="8 9" key="1">
    <citation type="submission" date="2017-12" db="EMBL/GenBank/DDBJ databases">
        <title>Hemimetabolous genomes reveal molecular basis of termite eusociality.</title>
        <authorList>
            <person name="Harrison M.C."/>
            <person name="Jongepier E."/>
            <person name="Robertson H.M."/>
            <person name="Arning N."/>
            <person name="Bitard-Feildel T."/>
            <person name="Chao H."/>
            <person name="Childers C.P."/>
            <person name="Dinh H."/>
            <person name="Doddapaneni H."/>
            <person name="Dugan S."/>
            <person name="Gowin J."/>
            <person name="Greiner C."/>
            <person name="Han Y."/>
            <person name="Hu H."/>
            <person name="Hughes D.S.T."/>
            <person name="Huylmans A.-K."/>
            <person name="Kemena C."/>
            <person name="Kremer L.P.M."/>
            <person name="Lee S.L."/>
            <person name="Lopez-Ezquerra A."/>
            <person name="Mallet L."/>
            <person name="Monroy-Kuhn J.M."/>
            <person name="Moser A."/>
            <person name="Murali S.C."/>
            <person name="Muzny D.M."/>
            <person name="Otani S."/>
            <person name="Piulachs M.-D."/>
            <person name="Poelchau M."/>
            <person name="Qu J."/>
            <person name="Schaub F."/>
            <person name="Wada-Katsumata A."/>
            <person name="Worley K.C."/>
            <person name="Xie Q."/>
            <person name="Ylla G."/>
            <person name="Poulsen M."/>
            <person name="Gibbs R.A."/>
            <person name="Schal C."/>
            <person name="Richards S."/>
            <person name="Belles X."/>
            <person name="Korb J."/>
            <person name="Bornberg-Bauer E."/>
        </authorList>
    </citation>
    <scope>NUCLEOTIDE SEQUENCE [LARGE SCALE GENOMIC DNA]</scope>
    <source>
        <tissue evidence="8">Whole body</tissue>
    </source>
</reference>
<keyword evidence="9" id="KW-1185">Reference proteome</keyword>
<organism evidence="8 9">
    <name type="scientific">Cryptotermes secundus</name>
    <dbReference type="NCBI Taxonomy" id="105785"/>
    <lineage>
        <taxon>Eukaryota</taxon>
        <taxon>Metazoa</taxon>
        <taxon>Ecdysozoa</taxon>
        <taxon>Arthropoda</taxon>
        <taxon>Hexapoda</taxon>
        <taxon>Insecta</taxon>
        <taxon>Pterygota</taxon>
        <taxon>Neoptera</taxon>
        <taxon>Polyneoptera</taxon>
        <taxon>Dictyoptera</taxon>
        <taxon>Blattodea</taxon>
        <taxon>Blattoidea</taxon>
        <taxon>Termitoidae</taxon>
        <taxon>Kalotermitidae</taxon>
        <taxon>Cryptotermitinae</taxon>
        <taxon>Cryptotermes</taxon>
    </lineage>
</organism>
<keyword evidence="3" id="KW-0597">Phosphoprotein</keyword>
<dbReference type="GO" id="GO:0016787">
    <property type="term" value="F:hydrolase activity"/>
    <property type="evidence" value="ECO:0007669"/>
    <property type="project" value="UniProtKB-KW"/>
</dbReference>
<evidence type="ECO:0000256" key="3">
    <source>
        <dbReference type="ARBA" id="ARBA00022553"/>
    </source>
</evidence>
<evidence type="ECO:0000256" key="2">
    <source>
        <dbReference type="ARBA" id="ARBA00022490"/>
    </source>
</evidence>
<proteinExistence type="predicted"/>
<dbReference type="EMBL" id="NEVH01009418">
    <property type="protein sequence ID" value="PNF33080.1"/>
    <property type="molecule type" value="Genomic_DNA"/>
</dbReference>
<dbReference type="InterPro" id="IPR037189">
    <property type="entry name" value="HBS1-like_N_sf"/>
</dbReference>
<dbReference type="AlphaFoldDB" id="A0A2J7QWX8"/>
<dbReference type="InterPro" id="IPR015033">
    <property type="entry name" value="HBS1-like_N"/>
</dbReference>
<evidence type="ECO:0000256" key="4">
    <source>
        <dbReference type="ARBA" id="ARBA00022801"/>
    </source>
</evidence>
<comment type="caution">
    <text evidence="8">The sequence shown here is derived from an EMBL/GenBank/DDBJ whole genome shotgun (WGS) entry which is preliminary data.</text>
</comment>
<evidence type="ECO:0000313" key="9">
    <source>
        <dbReference type="Proteomes" id="UP000235965"/>
    </source>
</evidence>
<dbReference type="Gene3D" id="1.10.8.10">
    <property type="entry name" value="DNA helicase RuvA subunit, C-terminal domain"/>
    <property type="match status" value="1"/>
</dbReference>
<evidence type="ECO:0000259" key="7">
    <source>
        <dbReference type="Pfam" id="PF08938"/>
    </source>
</evidence>
<dbReference type="SUPFAM" id="SSF109732">
    <property type="entry name" value="HBS1-like domain"/>
    <property type="match status" value="1"/>
</dbReference>
<comment type="subcellular location">
    <subcellularLocation>
        <location evidence="1">Cytoplasm</location>
    </subcellularLocation>
</comment>
<feature type="compositionally biased region" description="Low complexity" evidence="6">
    <location>
        <begin position="264"/>
        <end position="284"/>
    </location>
</feature>
<evidence type="ECO:0000256" key="1">
    <source>
        <dbReference type="ARBA" id="ARBA00004496"/>
    </source>
</evidence>
<dbReference type="Proteomes" id="UP000235965">
    <property type="component" value="Unassembled WGS sequence"/>
</dbReference>
<name>A0A2J7QWX8_9NEOP</name>
<accession>A0A2J7QWX8</accession>
<keyword evidence="2" id="KW-0963">Cytoplasm</keyword>
<feature type="region of interest" description="Disordered" evidence="6">
    <location>
        <begin position="261"/>
        <end position="284"/>
    </location>
</feature>
<dbReference type="Pfam" id="PF08938">
    <property type="entry name" value="HBS1_N"/>
    <property type="match status" value="1"/>
</dbReference>